<feature type="transmembrane region" description="Helical" evidence="1">
    <location>
        <begin position="94"/>
        <end position="113"/>
    </location>
</feature>
<name>F3Z0B5_DESAF</name>
<keyword evidence="3" id="KW-1185">Reference proteome</keyword>
<feature type="transmembrane region" description="Helical" evidence="1">
    <location>
        <begin position="61"/>
        <end position="82"/>
    </location>
</feature>
<feature type="transmembrane region" description="Helical" evidence="1">
    <location>
        <begin position="133"/>
        <end position="151"/>
    </location>
</feature>
<keyword evidence="1" id="KW-0472">Membrane</keyword>
<gene>
    <name evidence="2" type="ORF">Desaf_1480</name>
</gene>
<dbReference type="eggNOG" id="COG0437">
    <property type="taxonomic scope" value="Bacteria"/>
</dbReference>
<dbReference type="RefSeq" id="WP_014259603.1">
    <property type="nucleotide sequence ID" value="NC_016629.1"/>
</dbReference>
<protein>
    <submittedName>
        <fullName evidence="2">Iron-sulfur cluster-binding protein</fullName>
    </submittedName>
</protein>
<organism evidence="2 3">
    <name type="scientific">Desulfocurvibacter africanus subsp. africanus str. Walvis Bay</name>
    <dbReference type="NCBI Taxonomy" id="690850"/>
    <lineage>
        <taxon>Bacteria</taxon>
        <taxon>Pseudomonadati</taxon>
        <taxon>Thermodesulfobacteriota</taxon>
        <taxon>Desulfovibrionia</taxon>
        <taxon>Desulfovibrionales</taxon>
        <taxon>Desulfovibrionaceae</taxon>
        <taxon>Desulfocurvibacter</taxon>
    </lineage>
</organism>
<dbReference type="HOGENOM" id="CLU_141515_0_0_7"/>
<sequence precursor="true">MSRPLPSSRPLLPREFRLAFVLCVTVLAISGFAQMPIFRRYYIADVPGLAWTDNFYFTSQLHYLAAVSFLVLAGYAVGRYLTAWRSGHALTTSGILRSGLYALLIITGLAHVLGNSSMTSLDSFPAMLVDMGHLASVMLLGLVSLLSALLGRRDWLRHRSS</sequence>
<dbReference type="AlphaFoldDB" id="F3Z0B5"/>
<accession>F3Z0B5</accession>
<evidence type="ECO:0000313" key="3">
    <source>
        <dbReference type="Proteomes" id="UP000007844"/>
    </source>
</evidence>
<keyword evidence="1" id="KW-1133">Transmembrane helix</keyword>
<evidence type="ECO:0000256" key="1">
    <source>
        <dbReference type="SAM" id="Phobius"/>
    </source>
</evidence>
<reference evidence="2 3" key="1">
    <citation type="journal article" date="2011" name="J. Bacteriol.">
        <title>Genome sequence of the mercury-methylating and pleomorphic Desulfovibrio africanus Strain Walvis Bay.</title>
        <authorList>
            <person name="Brown S.D."/>
            <person name="Wall J.D."/>
            <person name="Kucken A.M."/>
            <person name="Gilmour C.C."/>
            <person name="Podar M."/>
            <person name="Brandt C.C."/>
            <person name="Teshima H."/>
            <person name="Detter J.C."/>
            <person name="Han C.S."/>
            <person name="Land M.L."/>
            <person name="Lucas S."/>
            <person name="Han J."/>
            <person name="Pennacchio L."/>
            <person name="Nolan M."/>
            <person name="Pitluck S."/>
            <person name="Woyke T."/>
            <person name="Goodwin L."/>
            <person name="Palumbo A.V."/>
            <person name="Elias D.A."/>
        </authorList>
    </citation>
    <scope>NUCLEOTIDE SEQUENCE [LARGE SCALE GENOMIC DNA]</scope>
    <source>
        <strain evidence="2 3">Walvis Bay</strain>
    </source>
</reference>
<proteinExistence type="predicted"/>
<evidence type="ECO:0000313" key="2">
    <source>
        <dbReference type="EMBL" id="EGJ49817.1"/>
    </source>
</evidence>
<keyword evidence="1" id="KW-0812">Transmembrane</keyword>
<dbReference type="STRING" id="690850.Desaf_1480"/>
<dbReference type="EMBL" id="CP003221">
    <property type="protein sequence ID" value="EGJ49817.1"/>
    <property type="molecule type" value="Genomic_DNA"/>
</dbReference>
<dbReference type="Proteomes" id="UP000007844">
    <property type="component" value="Chromosome"/>
</dbReference>
<dbReference type="KEGG" id="daf:Desaf_1480"/>